<dbReference type="PANTHER" id="PTHR37292">
    <property type="entry name" value="VNG6097C"/>
    <property type="match status" value="1"/>
</dbReference>
<protein>
    <recommendedName>
        <fullName evidence="1">GmrSD restriction endonucleases N-terminal domain-containing protein</fullName>
    </recommendedName>
</protein>
<dbReference type="InterPro" id="IPR004919">
    <property type="entry name" value="GmrSD_N"/>
</dbReference>
<evidence type="ECO:0000313" key="2">
    <source>
        <dbReference type="EMBL" id="VFJ87175.1"/>
    </source>
</evidence>
<reference evidence="2" key="1">
    <citation type="submission" date="2019-02" db="EMBL/GenBank/DDBJ databases">
        <authorList>
            <person name="Gruber-Vodicka R. H."/>
            <person name="Seah K. B. B."/>
        </authorList>
    </citation>
    <scope>NUCLEOTIDE SEQUENCE</scope>
    <source>
        <strain evidence="2">BECK_M6</strain>
    </source>
</reference>
<name>A0A450U6G7_9GAMM</name>
<organism evidence="2">
    <name type="scientific">Candidatus Kentrum sp. LFY</name>
    <dbReference type="NCBI Taxonomy" id="2126342"/>
    <lineage>
        <taxon>Bacteria</taxon>
        <taxon>Pseudomonadati</taxon>
        <taxon>Pseudomonadota</taxon>
        <taxon>Gammaproteobacteria</taxon>
        <taxon>Candidatus Kentrum</taxon>
    </lineage>
</organism>
<gene>
    <name evidence="2" type="ORF">BECKLFY1418A_GA0070994_100151</name>
</gene>
<dbReference type="PANTHER" id="PTHR37292:SF2">
    <property type="entry name" value="DUF262 DOMAIN-CONTAINING PROTEIN"/>
    <property type="match status" value="1"/>
</dbReference>
<evidence type="ECO:0000259" key="1">
    <source>
        <dbReference type="Pfam" id="PF03235"/>
    </source>
</evidence>
<dbReference type="Pfam" id="PF03235">
    <property type="entry name" value="GmrSD_N"/>
    <property type="match status" value="1"/>
</dbReference>
<accession>A0A450U6G7</accession>
<dbReference type="AlphaFoldDB" id="A0A450U6G7"/>
<sequence length="528" mass="61157">MKKAELTPTAQKIDNIINRIDEGDIKIPAFQRGYVWKQEQIIDLLESIVAKYPIGSVLLWKTSEKLKSTRNVAGYKIPERDESYPVNYTLDGQQRLASIYGVFSHQLEQEEALSGYNPDKDIFEIYYDFKKKQFLDKNSIEDPGNCVYLRNLLDVSTLIPALSELDPQYYKPAQDLASQFLNYEIPVVTIENRSRSDVGIIFERINNTGTRLTALDLMTAWTWTDDFHLLESCNRLSEELKEKGFGGIKDKTILQIISAVIQETTVSKAIINLEAEQVRNDWPRITDGIRKAIDFLSTDMNCRHIDFLPFTQQLIPLVKFFDLIRHPTAQQLQVMRQYFWRTSFSNRYSAGQTNAKMDSDIERLKELKEGNLKVFDGYQYIVSSLVLKNTRFSKKNPITRAFLLLMAQMTPLDLIDAKKIDIDKSLSRYNRKEYHHVFPQAFLKSRGVSDEKTSCVLNFCFLSSDSNKAVSKTSPSDYFFRLIPEQRFRDILSSNLLPLNKQVYKEDDYDGFLEKRSSEVLSKLDQLT</sequence>
<proteinExistence type="predicted"/>
<feature type="domain" description="GmrSD restriction endonucleases N-terminal" evidence="1">
    <location>
        <begin position="14"/>
        <end position="221"/>
    </location>
</feature>
<dbReference type="EMBL" id="CAADFH010000001">
    <property type="protein sequence ID" value="VFJ87175.1"/>
    <property type="molecule type" value="Genomic_DNA"/>
</dbReference>